<keyword evidence="4" id="KW-1185">Reference proteome</keyword>
<feature type="signal peptide" evidence="2">
    <location>
        <begin position="1"/>
        <end position="31"/>
    </location>
</feature>
<keyword evidence="2" id="KW-0732">Signal</keyword>
<dbReference type="RefSeq" id="WP_182844897.1">
    <property type="nucleotide sequence ID" value="NZ_BAAALP010000005.1"/>
</dbReference>
<dbReference type="Proteomes" id="UP000572680">
    <property type="component" value="Unassembled WGS sequence"/>
</dbReference>
<proteinExistence type="predicted"/>
<feature type="compositionally biased region" description="Basic and acidic residues" evidence="1">
    <location>
        <begin position="74"/>
        <end position="105"/>
    </location>
</feature>
<evidence type="ECO:0000256" key="2">
    <source>
        <dbReference type="SAM" id="SignalP"/>
    </source>
</evidence>
<accession>A0A7W3LQY3</accession>
<reference evidence="3 4" key="1">
    <citation type="submission" date="2020-08" db="EMBL/GenBank/DDBJ databases">
        <title>Genomic Encyclopedia of Type Strains, Phase IV (KMG-IV): sequencing the most valuable type-strain genomes for metagenomic binning, comparative biology and taxonomic classification.</title>
        <authorList>
            <person name="Goeker M."/>
        </authorList>
    </citation>
    <scope>NUCLEOTIDE SEQUENCE [LARGE SCALE GENOMIC DNA]</scope>
    <source>
        <strain evidence="3 4">DSM 44197</strain>
    </source>
</reference>
<comment type="caution">
    <text evidence="3">The sequence shown here is derived from an EMBL/GenBank/DDBJ whole genome shotgun (WGS) entry which is preliminary data.</text>
</comment>
<feature type="region of interest" description="Disordered" evidence="1">
    <location>
        <begin position="29"/>
        <end position="56"/>
    </location>
</feature>
<evidence type="ECO:0008006" key="5">
    <source>
        <dbReference type="Google" id="ProtNLM"/>
    </source>
</evidence>
<organism evidence="3 4">
    <name type="scientific">Actinomadura namibiensis</name>
    <dbReference type="NCBI Taxonomy" id="182080"/>
    <lineage>
        <taxon>Bacteria</taxon>
        <taxon>Bacillati</taxon>
        <taxon>Actinomycetota</taxon>
        <taxon>Actinomycetes</taxon>
        <taxon>Streptosporangiales</taxon>
        <taxon>Thermomonosporaceae</taxon>
        <taxon>Actinomadura</taxon>
    </lineage>
</organism>
<gene>
    <name evidence="3" type="ORF">HNR61_004274</name>
</gene>
<feature type="region of interest" description="Disordered" evidence="1">
    <location>
        <begin position="74"/>
        <end position="112"/>
    </location>
</feature>
<sequence length="112" mass="12080">MTRSITRWATVGLAVAAAGGLFSLTAPTASAHGGCGNQGKVVINDGTGSEPPSTVWGHSHTTGEHYVHHVRRNSDGTKTRHWYEDNDTKLLPDRDKPDTPYRTDKCALNVTP</sequence>
<evidence type="ECO:0000313" key="4">
    <source>
        <dbReference type="Proteomes" id="UP000572680"/>
    </source>
</evidence>
<protein>
    <recommendedName>
        <fullName evidence="5">Secreted protein</fullName>
    </recommendedName>
</protein>
<dbReference type="AlphaFoldDB" id="A0A7W3LQY3"/>
<feature type="chain" id="PRO_5031490107" description="Secreted protein" evidence="2">
    <location>
        <begin position="32"/>
        <end position="112"/>
    </location>
</feature>
<evidence type="ECO:0000313" key="3">
    <source>
        <dbReference type="EMBL" id="MBA8952628.1"/>
    </source>
</evidence>
<evidence type="ECO:0000256" key="1">
    <source>
        <dbReference type="SAM" id="MobiDB-lite"/>
    </source>
</evidence>
<name>A0A7W3LQY3_ACTNM</name>
<dbReference type="EMBL" id="JACJIA010000005">
    <property type="protein sequence ID" value="MBA8952628.1"/>
    <property type="molecule type" value="Genomic_DNA"/>
</dbReference>